<name>A0A517L2U0_9PEZI</name>
<dbReference type="Pfam" id="PF16884">
    <property type="entry name" value="ADH_N_2"/>
    <property type="match status" value="1"/>
</dbReference>
<dbReference type="Gene3D" id="3.40.50.720">
    <property type="entry name" value="NAD(P)-binding Rossmann-like Domain"/>
    <property type="match status" value="1"/>
</dbReference>
<dbReference type="InterPro" id="IPR045010">
    <property type="entry name" value="MDR_fam"/>
</dbReference>
<reference evidence="3 4" key="1">
    <citation type="submission" date="2019-07" db="EMBL/GenBank/DDBJ databases">
        <title>Finished genome of Venturia effusa.</title>
        <authorList>
            <person name="Young C.A."/>
            <person name="Cox M.P."/>
            <person name="Ganley A.R.D."/>
            <person name="David W.J."/>
        </authorList>
    </citation>
    <scope>NUCLEOTIDE SEQUENCE [LARGE SCALE GENOMIC DNA]</scope>
    <source>
        <strain evidence="4">albino</strain>
    </source>
</reference>
<proteinExistence type="predicted"/>
<dbReference type="InterPro" id="IPR011032">
    <property type="entry name" value="GroES-like_sf"/>
</dbReference>
<dbReference type="SMART" id="SM00829">
    <property type="entry name" value="PKS_ER"/>
    <property type="match status" value="1"/>
</dbReference>
<dbReference type="InterPro" id="IPR041694">
    <property type="entry name" value="ADH_N_2"/>
</dbReference>
<dbReference type="InterPro" id="IPR020843">
    <property type="entry name" value="ER"/>
</dbReference>
<dbReference type="GO" id="GO:0016628">
    <property type="term" value="F:oxidoreductase activity, acting on the CH-CH group of donors, NAD or NADP as acceptor"/>
    <property type="evidence" value="ECO:0007669"/>
    <property type="project" value="InterPro"/>
</dbReference>
<sequence length="354" mass="38039">MSLPTETHTWTLQNKPTGSAIISSDANATFKLEKKPLPELTDGDVLTQTLYLSNDPAQRGWIDPSIPADRLYIPPVEIGQTMSAIGIVKILSSKSQMYKEGELAVGGCGWSEFNVLPASELRKVQHIPGVSPTQYLGALGATGMTAYAGLIDVVEAKKGESIVISGAAGATGSMAVQIAKNMIGCSRVVGIAGSDEKCAWVKSLGADECVNYKTPDWKQKLAAATDGYVDMYFDNVGGEQLDFMLTRLKVNGRVAACGAIADYNSPQDARSGLKNWFEVITQRLQIKGFIVLDHIKDGRAAKIVGELGQAAKEGKIRVGEDSELVVDTEFEHVPKTWMLLFEGANKGKLVTKIT</sequence>
<organism evidence="3 4">
    <name type="scientific">Venturia effusa</name>
    <dbReference type="NCBI Taxonomy" id="50376"/>
    <lineage>
        <taxon>Eukaryota</taxon>
        <taxon>Fungi</taxon>
        <taxon>Dikarya</taxon>
        <taxon>Ascomycota</taxon>
        <taxon>Pezizomycotina</taxon>
        <taxon>Dothideomycetes</taxon>
        <taxon>Pleosporomycetidae</taxon>
        <taxon>Venturiales</taxon>
        <taxon>Venturiaceae</taxon>
        <taxon>Venturia</taxon>
    </lineage>
</organism>
<dbReference type="Gene3D" id="3.90.180.10">
    <property type="entry name" value="Medium-chain alcohol dehydrogenases, catalytic domain"/>
    <property type="match status" value="1"/>
</dbReference>
<protein>
    <recommendedName>
        <fullName evidence="2">Enoyl reductase (ER) domain-containing protein</fullName>
    </recommendedName>
</protein>
<dbReference type="CDD" id="cd05288">
    <property type="entry name" value="PGDH"/>
    <property type="match status" value="1"/>
</dbReference>
<dbReference type="Proteomes" id="UP000316270">
    <property type="component" value="Chromosome 4"/>
</dbReference>
<accession>A0A517L2U0</accession>
<feature type="domain" description="Enoyl reductase (ER)" evidence="2">
    <location>
        <begin position="25"/>
        <end position="351"/>
    </location>
</feature>
<dbReference type="Pfam" id="PF00107">
    <property type="entry name" value="ADH_zinc_N"/>
    <property type="match status" value="1"/>
</dbReference>
<dbReference type="InterPro" id="IPR036291">
    <property type="entry name" value="NAD(P)-bd_dom_sf"/>
</dbReference>
<dbReference type="AlphaFoldDB" id="A0A517L2U0"/>
<evidence type="ECO:0000313" key="4">
    <source>
        <dbReference type="Proteomes" id="UP000316270"/>
    </source>
</evidence>
<dbReference type="InterPro" id="IPR013149">
    <property type="entry name" value="ADH-like_C"/>
</dbReference>
<dbReference type="FunFam" id="3.40.50.720:FF:000121">
    <property type="entry name" value="Prostaglandin reductase 2"/>
    <property type="match status" value="1"/>
</dbReference>
<keyword evidence="4" id="KW-1185">Reference proteome</keyword>
<dbReference type="PANTHER" id="PTHR43205">
    <property type="entry name" value="PROSTAGLANDIN REDUCTASE"/>
    <property type="match status" value="1"/>
</dbReference>
<evidence type="ECO:0000259" key="2">
    <source>
        <dbReference type="SMART" id="SM00829"/>
    </source>
</evidence>
<evidence type="ECO:0000256" key="1">
    <source>
        <dbReference type="ARBA" id="ARBA00023002"/>
    </source>
</evidence>
<evidence type="ECO:0000313" key="3">
    <source>
        <dbReference type="EMBL" id="QDS69955.1"/>
    </source>
</evidence>
<dbReference type="SUPFAM" id="SSF51735">
    <property type="entry name" value="NAD(P)-binding Rossmann-fold domains"/>
    <property type="match status" value="1"/>
</dbReference>
<keyword evidence="1" id="KW-0560">Oxidoreductase</keyword>
<dbReference type="OrthoDB" id="809632at2759"/>
<dbReference type="SUPFAM" id="SSF50129">
    <property type="entry name" value="GroES-like"/>
    <property type="match status" value="1"/>
</dbReference>
<gene>
    <name evidence="3" type="ORF">FKW77_002544</name>
</gene>
<dbReference type="EMBL" id="CP042188">
    <property type="protein sequence ID" value="QDS69955.1"/>
    <property type="molecule type" value="Genomic_DNA"/>
</dbReference>
<dbReference type="PANTHER" id="PTHR43205:SF19">
    <property type="entry name" value="ENOYL REDUCTASE (ER) DOMAIN-CONTAINING PROTEIN"/>
    <property type="match status" value="1"/>
</dbReference>